<dbReference type="Gene3D" id="6.10.140.1350">
    <property type="match status" value="1"/>
</dbReference>
<keyword evidence="2" id="KW-0813">Transport</keyword>
<dbReference type="GO" id="GO:0008139">
    <property type="term" value="F:nuclear localization sequence binding"/>
    <property type="evidence" value="ECO:0007669"/>
    <property type="project" value="InterPro"/>
</dbReference>
<protein>
    <recommendedName>
        <fullName evidence="11">Nucleoporin Nup54 alpha-helical domain-containing protein</fullName>
    </recommendedName>
</protein>
<evidence type="ECO:0000256" key="5">
    <source>
        <dbReference type="ARBA" id="ARBA00023010"/>
    </source>
</evidence>
<keyword evidence="4" id="KW-0653">Protein transport</keyword>
<evidence type="ECO:0000256" key="6">
    <source>
        <dbReference type="ARBA" id="ARBA00023132"/>
    </source>
</evidence>
<dbReference type="EMBL" id="BEGY01000005">
    <property type="protein sequence ID" value="GAX73969.1"/>
    <property type="molecule type" value="Genomic_DNA"/>
</dbReference>
<feature type="region of interest" description="Disordered" evidence="8">
    <location>
        <begin position="443"/>
        <end position="465"/>
    </location>
</feature>
<dbReference type="AlphaFoldDB" id="A0A250WTB4"/>
<dbReference type="GO" id="GO:0015031">
    <property type="term" value="P:protein transport"/>
    <property type="evidence" value="ECO:0007669"/>
    <property type="project" value="UniProtKB-KW"/>
</dbReference>
<evidence type="ECO:0000313" key="10">
    <source>
        <dbReference type="Proteomes" id="UP000232323"/>
    </source>
</evidence>
<proteinExistence type="predicted"/>
<accession>A0A250WTB4</accession>
<name>A0A250WTB4_9CHLO</name>
<gene>
    <name evidence="9" type="ORF">CEUSTIGMA_g1419.t1</name>
</gene>
<dbReference type="GO" id="GO:0005643">
    <property type="term" value="C:nuclear pore"/>
    <property type="evidence" value="ECO:0007669"/>
    <property type="project" value="UniProtKB-SubCell"/>
</dbReference>
<keyword evidence="6" id="KW-0906">Nuclear pore complex</keyword>
<dbReference type="Proteomes" id="UP000232323">
    <property type="component" value="Unassembled WGS sequence"/>
</dbReference>
<keyword evidence="3" id="KW-0509">mRNA transport</keyword>
<dbReference type="STRING" id="1157962.A0A250WTB4"/>
<dbReference type="PANTHER" id="PTHR13437">
    <property type="entry name" value="NUCLEOPORIN P58/P45 NUCLEOPORIN-LIKE PROTEIN 1"/>
    <property type="match status" value="1"/>
</dbReference>
<evidence type="ECO:0000256" key="1">
    <source>
        <dbReference type="ARBA" id="ARBA00004567"/>
    </source>
</evidence>
<keyword evidence="5" id="KW-0811">Translocation</keyword>
<dbReference type="OrthoDB" id="2538017at2759"/>
<dbReference type="PANTHER" id="PTHR13437:SF2">
    <property type="entry name" value="NUCLEOPORIN P58_P45"/>
    <property type="match status" value="1"/>
</dbReference>
<organism evidence="9 10">
    <name type="scientific">Chlamydomonas eustigma</name>
    <dbReference type="NCBI Taxonomy" id="1157962"/>
    <lineage>
        <taxon>Eukaryota</taxon>
        <taxon>Viridiplantae</taxon>
        <taxon>Chlorophyta</taxon>
        <taxon>core chlorophytes</taxon>
        <taxon>Chlorophyceae</taxon>
        <taxon>CS clade</taxon>
        <taxon>Chlamydomonadales</taxon>
        <taxon>Chlamydomonadaceae</taxon>
        <taxon>Chlamydomonas</taxon>
    </lineage>
</organism>
<evidence type="ECO:0000256" key="4">
    <source>
        <dbReference type="ARBA" id="ARBA00022927"/>
    </source>
</evidence>
<keyword evidence="7" id="KW-0539">Nucleus</keyword>
<dbReference type="InterPro" id="IPR024882">
    <property type="entry name" value="NUP58/p45/49"/>
</dbReference>
<keyword evidence="10" id="KW-1185">Reference proteome</keyword>
<feature type="compositionally biased region" description="Polar residues" evidence="8">
    <location>
        <begin position="395"/>
        <end position="407"/>
    </location>
</feature>
<feature type="region of interest" description="Disordered" evidence="8">
    <location>
        <begin position="382"/>
        <end position="417"/>
    </location>
</feature>
<dbReference type="GO" id="GO:0051028">
    <property type="term" value="P:mRNA transport"/>
    <property type="evidence" value="ECO:0007669"/>
    <property type="project" value="UniProtKB-KW"/>
</dbReference>
<evidence type="ECO:0000256" key="8">
    <source>
        <dbReference type="SAM" id="MobiDB-lite"/>
    </source>
</evidence>
<sequence length="465" mass="49778">MAFSFGAAPAASTSFFGANNSAPSTPAFGSTQTTGAFSFGGASTPASSGFSFQSASAPSLFGTSTPTAPASMSAPSLFGGTTSSPSLFGSVTPSSTPSLFGASSTPSLFGASSSPSVFGTSQTPSLFGSTAAAPLGMQVLQPQGLITYSTRYDDLPPDSQKDLQEIQREIGSYREDCEKLDRDQRLHDSVYMKKSLEDETNSLKQSLQGMLNSIQTDDEGLINFREKVLTLMRNTEHAVRTYQRTKLWRDAPQQYKGQMMPPQVQELLSSPVLLPSPYLTLAIQGFQQTLENYQQVISELEQALPSNGGSLLAALGAPGTSEASILQALPVVISHMHDYFVHVAAKLEKLHQEVQHYKDVYVSQRRSEGDYSDPFAETRRMASMSATPRPDHRTPSSMSSVQHTYGSPAQGISLPSGMAPFQPAMTAQGQAMQVSTPLPFGTPFGGPVTTLSGDFNRTTSARRRR</sequence>
<evidence type="ECO:0000256" key="2">
    <source>
        <dbReference type="ARBA" id="ARBA00022448"/>
    </source>
</evidence>
<comment type="caution">
    <text evidence="9">The sequence shown here is derived from an EMBL/GenBank/DDBJ whole genome shotgun (WGS) entry which is preliminary data.</text>
</comment>
<evidence type="ECO:0008006" key="11">
    <source>
        <dbReference type="Google" id="ProtNLM"/>
    </source>
</evidence>
<evidence type="ECO:0000256" key="7">
    <source>
        <dbReference type="ARBA" id="ARBA00023242"/>
    </source>
</evidence>
<reference evidence="9 10" key="1">
    <citation type="submission" date="2017-08" db="EMBL/GenBank/DDBJ databases">
        <title>Acidophilic green algal genome provides insights into adaptation to an acidic environment.</title>
        <authorList>
            <person name="Hirooka S."/>
            <person name="Hirose Y."/>
            <person name="Kanesaki Y."/>
            <person name="Higuchi S."/>
            <person name="Fujiwara T."/>
            <person name="Onuma R."/>
            <person name="Era A."/>
            <person name="Ohbayashi R."/>
            <person name="Uzuka A."/>
            <person name="Nozaki H."/>
            <person name="Yoshikawa H."/>
            <person name="Miyagishima S.Y."/>
        </authorList>
    </citation>
    <scope>NUCLEOTIDE SEQUENCE [LARGE SCALE GENOMIC DNA]</scope>
    <source>
        <strain evidence="9 10">NIES-2499</strain>
    </source>
</reference>
<evidence type="ECO:0000256" key="3">
    <source>
        <dbReference type="ARBA" id="ARBA00022816"/>
    </source>
</evidence>
<evidence type="ECO:0000313" key="9">
    <source>
        <dbReference type="EMBL" id="GAX73969.1"/>
    </source>
</evidence>
<comment type="subcellular location">
    <subcellularLocation>
        <location evidence="1">Nucleus</location>
        <location evidence="1">Nuclear pore complex</location>
    </subcellularLocation>
</comment>
<dbReference type="GO" id="GO:0017056">
    <property type="term" value="F:structural constituent of nuclear pore"/>
    <property type="evidence" value="ECO:0007669"/>
    <property type="project" value="InterPro"/>
</dbReference>